<dbReference type="SUPFAM" id="SSF54292">
    <property type="entry name" value="2Fe-2S ferredoxin-like"/>
    <property type="match status" value="1"/>
</dbReference>
<evidence type="ECO:0000256" key="4">
    <source>
        <dbReference type="ARBA" id="ARBA00023002"/>
    </source>
</evidence>
<dbReference type="InterPro" id="IPR036010">
    <property type="entry name" value="2Fe-2S_ferredoxin-like_sf"/>
</dbReference>
<reference evidence="10" key="1">
    <citation type="submission" date="2022-12" db="EMBL/GenBank/DDBJ databases">
        <authorList>
            <person name="Voronina O.L."/>
            <person name="Kunda M.S."/>
            <person name="Ryzhova N."/>
            <person name="Aksenova E.I."/>
        </authorList>
    </citation>
    <scope>NUCLEOTIDE SEQUENCE</scope>
    <source>
        <strain evidence="10">SCCH136:Ach223948</strain>
    </source>
</reference>
<evidence type="ECO:0000256" key="5">
    <source>
        <dbReference type="ARBA" id="ARBA00023004"/>
    </source>
</evidence>
<dbReference type="GO" id="GO:0016491">
    <property type="term" value="F:oxidoreductase activity"/>
    <property type="evidence" value="ECO:0007669"/>
    <property type="project" value="UniProtKB-KW"/>
</dbReference>
<evidence type="ECO:0000313" key="11">
    <source>
        <dbReference type="Proteomes" id="UP001141992"/>
    </source>
</evidence>
<dbReference type="PROSITE" id="PS00197">
    <property type="entry name" value="2FE2S_FER_1"/>
    <property type="match status" value="1"/>
</dbReference>
<dbReference type="InterPro" id="IPR001433">
    <property type="entry name" value="OxRdtase_FAD/NAD-bd"/>
</dbReference>
<name>A0A9W5ETB5_ALCXX</name>
<dbReference type="EMBL" id="JAPZVI010000035">
    <property type="protein sequence ID" value="MCZ8405164.1"/>
    <property type="molecule type" value="Genomic_DNA"/>
</dbReference>
<dbReference type="Pfam" id="PF00175">
    <property type="entry name" value="NAD_binding_1"/>
    <property type="match status" value="1"/>
</dbReference>
<dbReference type="InterPro" id="IPR017938">
    <property type="entry name" value="Riboflavin_synthase-like_b-brl"/>
</dbReference>
<protein>
    <submittedName>
        <fullName evidence="10">PDR/VanB family oxidoreductase</fullName>
    </submittedName>
</protein>
<evidence type="ECO:0000256" key="2">
    <source>
        <dbReference type="ARBA" id="ARBA00022714"/>
    </source>
</evidence>
<dbReference type="InterPro" id="IPR001041">
    <property type="entry name" value="2Fe-2S_ferredoxin-type"/>
</dbReference>
<feature type="domain" description="2Fe-2S ferredoxin-type" evidence="8">
    <location>
        <begin position="244"/>
        <end position="329"/>
    </location>
</feature>
<dbReference type="CDD" id="cd00207">
    <property type="entry name" value="fer2"/>
    <property type="match status" value="1"/>
</dbReference>
<comment type="caution">
    <text evidence="10">The sequence shown here is derived from an EMBL/GenBank/DDBJ whole genome shotgun (WGS) entry which is preliminary data.</text>
</comment>
<dbReference type="PROSITE" id="PS51085">
    <property type="entry name" value="2FE2S_FER_2"/>
    <property type="match status" value="1"/>
</dbReference>
<keyword evidence="7" id="KW-1133">Transmembrane helix</keyword>
<feature type="transmembrane region" description="Helical" evidence="7">
    <location>
        <begin position="117"/>
        <end position="137"/>
    </location>
</feature>
<dbReference type="PROSITE" id="PS51384">
    <property type="entry name" value="FAD_FR"/>
    <property type="match status" value="1"/>
</dbReference>
<dbReference type="RefSeq" id="WP_054439580.1">
    <property type="nucleotide sequence ID" value="NZ_CYTI01000010.1"/>
</dbReference>
<evidence type="ECO:0000256" key="3">
    <source>
        <dbReference type="ARBA" id="ARBA00022723"/>
    </source>
</evidence>
<dbReference type="InterPro" id="IPR012675">
    <property type="entry name" value="Beta-grasp_dom_sf"/>
</dbReference>
<dbReference type="PRINTS" id="PR00409">
    <property type="entry name" value="PHDIOXRDTASE"/>
</dbReference>
<keyword evidence="2" id="KW-0001">2Fe-2S</keyword>
<dbReference type="Proteomes" id="UP001141992">
    <property type="component" value="Unassembled WGS sequence"/>
</dbReference>
<feature type="domain" description="FAD-binding FR-type" evidence="9">
    <location>
        <begin position="11"/>
        <end position="111"/>
    </location>
</feature>
<dbReference type="GO" id="GO:0046872">
    <property type="term" value="F:metal ion binding"/>
    <property type="evidence" value="ECO:0007669"/>
    <property type="project" value="UniProtKB-KW"/>
</dbReference>
<dbReference type="Pfam" id="PF00111">
    <property type="entry name" value="Fer2"/>
    <property type="match status" value="1"/>
</dbReference>
<dbReference type="InterPro" id="IPR039261">
    <property type="entry name" value="FNR_nucleotide-bd"/>
</dbReference>
<keyword evidence="5" id="KW-0408">Iron</keyword>
<dbReference type="PANTHER" id="PTHR47354">
    <property type="entry name" value="NADH OXIDOREDUCTASE HCR"/>
    <property type="match status" value="1"/>
</dbReference>
<keyword evidence="3" id="KW-0479">Metal-binding</keyword>
<evidence type="ECO:0000259" key="9">
    <source>
        <dbReference type="PROSITE" id="PS51384"/>
    </source>
</evidence>
<evidence type="ECO:0000259" key="8">
    <source>
        <dbReference type="PROSITE" id="PS51085"/>
    </source>
</evidence>
<keyword evidence="1" id="KW-0285">Flavoprotein</keyword>
<keyword evidence="7" id="KW-0812">Transmembrane</keyword>
<keyword evidence="6" id="KW-0411">Iron-sulfur</keyword>
<dbReference type="InterPro" id="IPR050415">
    <property type="entry name" value="MRET"/>
</dbReference>
<dbReference type="GO" id="GO:0051537">
    <property type="term" value="F:2 iron, 2 sulfur cluster binding"/>
    <property type="evidence" value="ECO:0007669"/>
    <property type="project" value="UniProtKB-KW"/>
</dbReference>
<evidence type="ECO:0000256" key="6">
    <source>
        <dbReference type="ARBA" id="ARBA00023014"/>
    </source>
</evidence>
<evidence type="ECO:0000313" key="10">
    <source>
        <dbReference type="EMBL" id="MCZ8405164.1"/>
    </source>
</evidence>
<dbReference type="InterPro" id="IPR006058">
    <property type="entry name" value="2Fe2S_fd_BS"/>
</dbReference>
<proteinExistence type="predicted"/>
<gene>
    <name evidence="10" type="ORF">O9570_27170</name>
</gene>
<dbReference type="Gene3D" id="3.10.20.30">
    <property type="match status" value="1"/>
</dbReference>
<keyword evidence="7" id="KW-0472">Membrane</keyword>
<dbReference type="Gene3D" id="3.40.50.80">
    <property type="entry name" value="Nucleotide-binding domain of ferredoxin-NADP reductase (FNR) module"/>
    <property type="match status" value="1"/>
</dbReference>
<dbReference type="Gene3D" id="2.40.30.10">
    <property type="entry name" value="Translation factors"/>
    <property type="match status" value="1"/>
</dbReference>
<dbReference type="InterPro" id="IPR017927">
    <property type="entry name" value="FAD-bd_FR_type"/>
</dbReference>
<evidence type="ECO:0000256" key="1">
    <source>
        <dbReference type="ARBA" id="ARBA00022630"/>
    </source>
</evidence>
<sequence length="329" mass="36011">MDDQTRRRAMSEWRPMRLADRYRLAERIFALKLVDEHGASRSEIAPGDHVEVRVPGGTRAYSLCNAPGERDHYLLGIHHSSLHGGAHYLCDTCDVGDTLQVRGPGNFFSLSPQHRRIVLVAGGIGITPIISMAQHLASQGLDFEMHYCARSYAAAAFVDRIDASAYRDRVRYHFDDDPAHQKLDLDALFGGLSADQHVYLCGPNAMLAEALTLRERYALSHRLHYERFGASPSDSTGAAVDTGFEVCTARSGRRIEVPAGCSIATALNRAGVEVPLSCEQGVCGMCLTRVLDGIPDHRDDVLSDAERAANDVILPCVSRARSAVLTLDL</sequence>
<dbReference type="SUPFAM" id="SSF63380">
    <property type="entry name" value="Riboflavin synthase domain-like"/>
    <property type="match status" value="1"/>
</dbReference>
<dbReference type="SUPFAM" id="SSF52343">
    <property type="entry name" value="Ferredoxin reductase-like, C-terminal NADP-linked domain"/>
    <property type="match status" value="1"/>
</dbReference>
<dbReference type="CDD" id="cd06185">
    <property type="entry name" value="PDR_like"/>
    <property type="match status" value="1"/>
</dbReference>
<organism evidence="10 11">
    <name type="scientific">Alcaligenes xylosoxydans xylosoxydans</name>
    <name type="common">Achromobacter xylosoxidans</name>
    <dbReference type="NCBI Taxonomy" id="85698"/>
    <lineage>
        <taxon>Bacteria</taxon>
        <taxon>Pseudomonadati</taxon>
        <taxon>Pseudomonadota</taxon>
        <taxon>Betaproteobacteria</taxon>
        <taxon>Burkholderiales</taxon>
        <taxon>Alcaligenaceae</taxon>
        <taxon>Achromobacter</taxon>
    </lineage>
</organism>
<dbReference type="AlphaFoldDB" id="A0A9W5ETB5"/>
<dbReference type="PANTHER" id="PTHR47354:SF1">
    <property type="entry name" value="CARNITINE MONOOXYGENASE REDUCTASE SUBUNIT"/>
    <property type="match status" value="1"/>
</dbReference>
<evidence type="ECO:0000256" key="7">
    <source>
        <dbReference type="SAM" id="Phobius"/>
    </source>
</evidence>
<accession>A0A9W5ETB5</accession>
<keyword evidence="4" id="KW-0560">Oxidoreductase</keyword>